<feature type="domain" description="SGNH hydrolase-type esterase" evidence="2">
    <location>
        <begin position="11"/>
        <end position="214"/>
    </location>
</feature>
<comment type="caution">
    <text evidence="3">The sequence shown here is derived from an EMBL/GenBank/DDBJ whole genome shotgun (WGS) entry which is preliminary data.</text>
</comment>
<dbReference type="InterPro" id="IPR013830">
    <property type="entry name" value="SGNH_hydro"/>
</dbReference>
<feature type="compositionally biased region" description="Basic and acidic residues" evidence="1">
    <location>
        <begin position="254"/>
        <end position="271"/>
    </location>
</feature>
<gene>
    <name evidence="3" type="ORF">HYFRA_00001066</name>
</gene>
<dbReference type="InterPro" id="IPR051532">
    <property type="entry name" value="Ester_Hydrolysis_Enzymes"/>
</dbReference>
<feature type="compositionally biased region" description="Basic and acidic residues" evidence="1">
    <location>
        <begin position="235"/>
        <end position="246"/>
    </location>
</feature>
<reference evidence="3" key="1">
    <citation type="submission" date="2021-07" db="EMBL/GenBank/DDBJ databases">
        <authorList>
            <person name="Durling M."/>
        </authorList>
    </citation>
    <scope>NUCLEOTIDE SEQUENCE</scope>
</reference>
<evidence type="ECO:0000313" key="4">
    <source>
        <dbReference type="Proteomes" id="UP000696280"/>
    </source>
</evidence>
<dbReference type="EMBL" id="CAJVRL010000045">
    <property type="protein sequence ID" value="CAG8952321.1"/>
    <property type="molecule type" value="Genomic_DNA"/>
</dbReference>
<sequence>MIMPPALHILCFGDSLTAGFSFWEPKDHPYSISLEATLKEAFPTINVTTDMQGLSGDQVITPPGGFLTRMDILYQETHPQNPYTHAIILGGTNDLFQHASSTSIYRALKDVWAIPLSNSTDVLALTIPECPTCEPALIPKRLKINSAILAQGEILAEERLLEEEWGLHATDAKAKKGKFYTFDLCNEIPYESLGEEEKKELWGDGLHYSSKGYDLMGRLLAERIIELVEEEMGVKNEGDGMGRAGKEDEDDSGEMMRTELKKRGSEDIREK</sequence>
<protein>
    <recommendedName>
        <fullName evidence="2">SGNH hydrolase-type esterase domain-containing protein</fullName>
    </recommendedName>
</protein>
<accession>A0A9N9KSI9</accession>
<dbReference type="OrthoDB" id="408760at2759"/>
<dbReference type="GO" id="GO:0004622">
    <property type="term" value="F:phosphatidylcholine lysophospholipase activity"/>
    <property type="evidence" value="ECO:0007669"/>
    <property type="project" value="TreeGrafter"/>
</dbReference>
<organism evidence="3 4">
    <name type="scientific">Hymenoscyphus fraxineus</name>
    <dbReference type="NCBI Taxonomy" id="746836"/>
    <lineage>
        <taxon>Eukaryota</taxon>
        <taxon>Fungi</taxon>
        <taxon>Dikarya</taxon>
        <taxon>Ascomycota</taxon>
        <taxon>Pezizomycotina</taxon>
        <taxon>Leotiomycetes</taxon>
        <taxon>Helotiales</taxon>
        <taxon>Helotiaceae</taxon>
        <taxon>Hymenoscyphus</taxon>
    </lineage>
</organism>
<name>A0A9N9KSI9_9HELO</name>
<keyword evidence="4" id="KW-1185">Reference proteome</keyword>
<evidence type="ECO:0000256" key="1">
    <source>
        <dbReference type="SAM" id="MobiDB-lite"/>
    </source>
</evidence>
<dbReference type="CDD" id="cd00229">
    <property type="entry name" value="SGNH_hydrolase"/>
    <property type="match status" value="1"/>
</dbReference>
<evidence type="ECO:0000313" key="3">
    <source>
        <dbReference type="EMBL" id="CAG8952321.1"/>
    </source>
</evidence>
<dbReference type="Pfam" id="PF13472">
    <property type="entry name" value="Lipase_GDSL_2"/>
    <property type="match status" value="1"/>
</dbReference>
<dbReference type="PANTHER" id="PTHR30383">
    <property type="entry name" value="THIOESTERASE 1/PROTEASE 1/LYSOPHOSPHOLIPASE L1"/>
    <property type="match status" value="1"/>
</dbReference>
<dbReference type="Proteomes" id="UP000696280">
    <property type="component" value="Unassembled WGS sequence"/>
</dbReference>
<dbReference type="SUPFAM" id="SSF52266">
    <property type="entry name" value="SGNH hydrolase"/>
    <property type="match status" value="1"/>
</dbReference>
<proteinExistence type="predicted"/>
<dbReference type="InterPro" id="IPR036514">
    <property type="entry name" value="SGNH_hydro_sf"/>
</dbReference>
<evidence type="ECO:0000259" key="2">
    <source>
        <dbReference type="Pfam" id="PF13472"/>
    </source>
</evidence>
<dbReference type="Gene3D" id="3.40.50.1110">
    <property type="entry name" value="SGNH hydrolase"/>
    <property type="match status" value="1"/>
</dbReference>
<dbReference type="AlphaFoldDB" id="A0A9N9KSI9"/>
<feature type="region of interest" description="Disordered" evidence="1">
    <location>
        <begin position="235"/>
        <end position="271"/>
    </location>
</feature>
<dbReference type="PANTHER" id="PTHR30383:SF19">
    <property type="entry name" value="FIBRONECTIN TYPE-III DOMAIN-CONTAINING PROTEIN"/>
    <property type="match status" value="1"/>
</dbReference>
<feature type="non-terminal residue" evidence="3">
    <location>
        <position position="1"/>
    </location>
</feature>